<dbReference type="Proteomes" id="UP000727407">
    <property type="component" value="Unassembled WGS sequence"/>
</dbReference>
<gene>
    <name evidence="1" type="primary">acd6</name>
    <name evidence="1" type="ORF">DAT39_015387</name>
</gene>
<accession>A0A8J4XCE0</accession>
<proteinExistence type="predicted"/>
<name>A0A8J4XCE0_CLAMG</name>
<dbReference type="EMBL" id="QNUK01000350">
    <property type="protein sequence ID" value="KAF5894930.1"/>
    <property type="molecule type" value="Genomic_DNA"/>
</dbReference>
<reference evidence="1" key="1">
    <citation type="submission" date="2020-07" db="EMBL/GenBank/DDBJ databases">
        <title>Clarias magur genome sequencing, assembly and annotation.</title>
        <authorList>
            <person name="Kushwaha B."/>
            <person name="Kumar R."/>
            <person name="Das P."/>
            <person name="Joshi C.G."/>
            <person name="Kumar D."/>
            <person name="Nagpure N.S."/>
            <person name="Pandey M."/>
            <person name="Agarwal S."/>
            <person name="Srivastava S."/>
            <person name="Singh M."/>
            <person name="Sahoo L."/>
            <person name="Jayasankar P."/>
            <person name="Meher P.K."/>
            <person name="Koringa P.G."/>
            <person name="Iquebal M.A."/>
            <person name="Das S.P."/>
            <person name="Bit A."/>
            <person name="Patnaik S."/>
            <person name="Patel N."/>
            <person name="Shah T.M."/>
            <person name="Hinsu A."/>
            <person name="Jena J.K."/>
        </authorList>
    </citation>
    <scope>NUCLEOTIDE SEQUENCE</scope>
    <source>
        <strain evidence="1">CIFAMagur01</strain>
        <tissue evidence="1">Testis</tissue>
    </source>
</reference>
<protein>
    <submittedName>
        <fullName evidence="1">Protein ACCELERATED CELL DEATH 6</fullName>
    </submittedName>
</protein>
<organism evidence="1 2">
    <name type="scientific">Clarias magur</name>
    <name type="common">Asian catfish</name>
    <name type="synonym">Macropteronotus magur</name>
    <dbReference type="NCBI Taxonomy" id="1594786"/>
    <lineage>
        <taxon>Eukaryota</taxon>
        <taxon>Metazoa</taxon>
        <taxon>Chordata</taxon>
        <taxon>Craniata</taxon>
        <taxon>Vertebrata</taxon>
        <taxon>Euteleostomi</taxon>
        <taxon>Actinopterygii</taxon>
        <taxon>Neopterygii</taxon>
        <taxon>Teleostei</taxon>
        <taxon>Ostariophysi</taxon>
        <taxon>Siluriformes</taxon>
        <taxon>Clariidae</taxon>
        <taxon>Clarias</taxon>
    </lineage>
</organism>
<sequence length="86" mass="9696">MKKATHIHTQRAKSLCCIRAAFPCSMIEAVCSRKTPLHLQSGLGKCFSLCSLLVCLSHILPSMQWERMKKREKRWLSSTPGGWPPA</sequence>
<evidence type="ECO:0000313" key="2">
    <source>
        <dbReference type="Proteomes" id="UP000727407"/>
    </source>
</evidence>
<keyword evidence="2" id="KW-1185">Reference proteome</keyword>
<comment type="caution">
    <text evidence="1">The sequence shown here is derived from an EMBL/GenBank/DDBJ whole genome shotgun (WGS) entry which is preliminary data.</text>
</comment>
<dbReference type="AlphaFoldDB" id="A0A8J4XCE0"/>
<evidence type="ECO:0000313" key="1">
    <source>
        <dbReference type="EMBL" id="KAF5894930.1"/>
    </source>
</evidence>